<sequence length="84" mass="9803">MKLVRMSESRVALKILWLLSSGYGLCSFSPGQLQVSCEYISLIVFSVFHYHCNYYLLMLFLLSYYAQLTINHQTNKMPLNIETK</sequence>
<dbReference type="HOGENOM" id="CLU_2530363_0_0_1"/>
<reference evidence="2" key="2">
    <citation type="submission" date="2015-06" db="UniProtKB">
        <authorList>
            <consortium name="EnsemblMetazoa"/>
        </authorList>
    </citation>
    <scope>IDENTIFICATION</scope>
</reference>
<evidence type="ECO:0000313" key="3">
    <source>
        <dbReference type="Proteomes" id="UP000015104"/>
    </source>
</evidence>
<keyword evidence="1" id="KW-0472">Membrane</keyword>
<protein>
    <submittedName>
        <fullName evidence="2">Uncharacterized protein</fullName>
    </submittedName>
</protein>
<evidence type="ECO:0000256" key="1">
    <source>
        <dbReference type="SAM" id="Phobius"/>
    </source>
</evidence>
<feature type="transmembrane region" description="Helical" evidence="1">
    <location>
        <begin position="40"/>
        <end position="66"/>
    </location>
</feature>
<keyword evidence="1" id="KW-0812">Transmembrane</keyword>
<keyword evidence="1" id="KW-1133">Transmembrane helix</keyword>
<reference evidence="3" key="1">
    <citation type="submission" date="2011-08" db="EMBL/GenBank/DDBJ databases">
        <authorList>
            <person name="Rombauts S."/>
        </authorList>
    </citation>
    <scope>NUCLEOTIDE SEQUENCE</scope>
    <source>
        <strain evidence="3">London</strain>
    </source>
</reference>
<dbReference type="AlphaFoldDB" id="T1JZ91"/>
<proteinExistence type="predicted"/>
<organism evidence="2 3">
    <name type="scientific">Tetranychus urticae</name>
    <name type="common">Two-spotted spider mite</name>
    <dbReference type="NCBI Taxonomy" id="32264"/>
    <lineage>
        <taxon>Eukaryota</taxon>
        <taxon>Metazoa</taxon>
        <taxon>Ecdysozoa</taxon>
        <taxon>Arthropoda</taxon>
        <taxon>Chelicerata</taxon>
        <taxon>Arachnida</taxon>
        <taxon>Acari</taxon>
        <taxon>Acariformes</taxon>
        <taxon>Trombidiformes</taxon>
        <taxon>Prostigmata</taxon>
        <taxon>Eleutherengona</taxon>
        <taxon>Raphignathae</taxon>
        <taxon>Tetranychoidea</taxon>
        <taxon>Tetranychidae</taxon>
        <taxon>Tetranychus</taxon>
    </lineage>
</organism>
<dbReference type="EMBL" id="CAEY01001118">
    <property type="status" value="NOT_ANNOTATED_CDS"/>
    <property type="molecule type" value="Genomic_DNA"/>
</dbReference>
<name>T1JZ91_TETUR</name>
<accession>T1JZ91</accession>
<keyword evidence="3" id="KW-1185">Reference proteome</keyword>
<evidence type="ECO:0000313" key="2">
    <source>
        <dbReference type="EnsemblMetazoa" id="tetur03g03110.1"/>
    </source>
</evidence>
<dbReference type="EnsemblMetazoa" id="tetur03g03110.1">
    <property type="protein sequence ID" value="tetur03g03110.1"/>
    <property type="gene ID" value="tetur03g03110"/>
</dbReference>
<dbReference type="Proteomes" id="UP000015104">
    <property type="component" value="Unassembled WGS sequence"/>
</dbReference>